<proteinExistence type="predicted"/>
<feature type="signal peptide" evidence="1">
    <location>
        <begin position="1"/>
        <end position="17"/>
    </location>
</feature>
<dbReference type="Proteomes" id="UP001303115">
    <property type="component" value="Unassembled WGS sequence"/>
</dbReference>
<feature type="chain" id="PRO_5042990991" evidence="1">
    <location>
        <begin position="18"/>
        <end position="102"/>
    </location>
</feature>
<evidence type="ECO:0000256" key="1">
    <source>
        <dbReference type="SAM" id="SignalP"/>
    </source>
</evidence>
<keyword evidence="1" id="KW-0732">Signal</keyword>
<evidence type="ECO:0000313" key="2">
    <source>
        <dbReference type="EMBL" id="KAK4043308.1"/>
    </source>
</evidence>
<dbReference type="AlphaFoldDB" id="A0AAN6PLL4"/>
<keyword evidence="3" id="KW-1185">Reference proteome</keyword>
<reference evidence="3" key="1">
    <citation type="journal article" date="2023" name="Mol. Phylogenet. Evol.">
        <title>Genome-scale phylogeny and comparative genomics of the fungal order Sordariales.</title>
        <authorList>
            <person name="Hensen N."/>
            <person name="Bonometti L."/>
            <person name="Westerberg I."/>
            <person name="Brannstrom I.O."/>
            <person name="Guillou S."/>
            <person name="Cros-Aarteil S."/>
            <person name="Calhoun S."/>
            <person name="Haridas S."/>
            <person name="Kuo A."/>
            <person name="Mondo S."/>
            <person name="Pangilinan J."/>
            <person name="Riley R."/>
            <person name="LaButti K."/>
            <person name="Andreopoulos B."/>
            <person name="Lipzen A."/>
            <person name="Chen C."/>
            <person name="Yan M."/>
            <person name="Daum C."/>
            <person name="Ng V."/>
            <person name="Clum A."/>
            <person name="Steindorff A."/>
            <person name="Ohm R.A."/>
            <person name="Martin F."/>
            <person name="Silar P."/>
            <person name="Natvig D.O."/>
            <person name="Lalanne C."/>
            <person name="Gautier V."/>
            <person name="Ament-Velasquez S.L."/>
            <person name="Kruys A."/>
            <person name="Hutchinson M.I."/>
            <person name="Powell A.J."/>
            <person name="Barry K."/>
            <person name="Miller A.N."/>
            <person name="Grigoriev I.V."/>
            <person name="Debuchy R."/>
            <person name="Gladieux P."/>
            <person name="Hiltunen Thoren M."/>
            <person name="Johannesson H."/>
        </authorList>
    </citation>
    <scope>NUCLEOTIDE SEQUENCE [LARGE SCALE GENOMIC DNA]</scope>
    <source>
        <strain evidence="3">CBS 284.82</strain>
    </source>
</reference>
<evidence type="ECO:0000313" key="3">
    <source>
        <dbReference type="Proteomes" id="UP001303115"/>
    </source>
</evidence>
<dbReference type="EMBL" id="MU854329">
    <property type="protein sequence ID" value="KAK4043308.1"/>
    <property type="molecule type" value="Genomic_DNA"/>
</dbReference>
<sequence length="102" mass="10696">MKLNVAVLSFLVGHATAAIGSLCKANGITGTCQSNSWCDNNDGQRPVRGACPNDPSNVMCCIYPLCNNGICMSTSDSFCGQLDGGFVSNRCPGPTSYKCCVY</sequence>
<organism evidence="2 3">
    <name type="scientific">Parachaetomium inaequale</name>
    <dbReference type="NCBI Taxonomy" id="2588326"/>
    <lineage>
        <taxon>Eukaryota</taxon>
        <taxon>Fungi</taxon>
        <taxon>Dikarya</taxon>
        <taxon>Ascomycota</taxon>
        <taxon>Pezizomycotina</taxon>
        <taxon>Sordariomycetes</taxon>
        <taxon>Sordariomycetidae</taxon>
        <taxon>Sordariales</taxon>
        <taxon>Chaetomiaceae</taxon>
        <taxon>Parachaetomium</taxon>
    </lineage>
</organism>
<accession>A0AAN6PLL4</accession>
<gene>
    <name evidence="2" type="ORF">C8A01DRAFT_32628</name>
</gene>
<name>A0AAN6PLL4_9PEZI</name>
<protein>
    <submittedName>
        <fullName evidence="2">Uncharacterized protein</fullName>
    </submittedName>
</protein>
<comment type="caution">
    <text evidence="2">The sequence shown here is derived from an EMBL/GenBank/DDBJ whole genome shotgun (WGS) entry which is preliminary data.</text>
</comment>